<dbReference type="Gene3D" id="2.60.40.790">
    <property type="match status" value="1"/>
</dbReference>
<evidence type="ECO:0000256" key="1">
    <source>
        <dbReference type="ARBA" id="ARBA00023016"/>
    </source>
</evidence>
<name>A0A0H5R2Q1_9EUKA</name>
<dbReference type="Pfam" id="PF00011">
    <property type="entry name" value="HSP20"/>
    <property type="match status" value="1"/>
</dbReference>
<dbReference type="PANTHER" id="PTHR11527">
    <property type="entry name" value="HEAT-SHOCK PROTEIN 20 FAMILY MEMBER"/>
    <property type="match status" value="1"/>
</dbReference>
<evidence type="ECO:0000256" key="3">
    <source>
        <dbReference type="RuleBase" id="RU003616"/>
    </source>
</evidence>
<accession>A0A0H5R2Q1</accession>
<dbReference type="AlphaFoldDB" id="A0A0H5R2Q1"/>
<dbReference type="SUPFAM" id="SSF49764">
    <property type="entry name" value="HSP20-like chaperones"/>
    <property type="match status" value="1"/>
</dbReference>
<dbReference type="InterPro" id="IPR002068">
    <property type="entry name" value="A-crystallin/Hsp20_dom"/>
</dbReference>
<comment type="similarity">
    <text evidence="2 3">Belongs to the small heat shock protein (HSP20) family.</text>
</comment>
<sequence>MSLSLFDFHRDLDRQLFGGGQMKSGPTPQMKMELREYDKNYQVSVEVPGIPKEEIKLSVDGGVLTVSAEHKEQRSGENKEEHIHFSERSYGYSSRSIRLPRNASTEKIGAEYKNGVLTIEIPKTDPKAASNLIQIK</sequence>
<evidence type="ECO:0000259" key="5">
    <source>
        <dbReference type="PROSITE" id="PS01031"/>
    </source>
</evidence>
<evidence type="ECO:0000256" key="2">
    <source>
        <dbReference type="PROSITE-ProRule" id="PRU00285"/>
    </source>
</evidence>
<dbReference type="InterPro" id="IPR031107">
    <property type="entry name" value="Small_HSP"/>
</dbReference>
<feature type="compositionally biased region" description="Basic and acidic residues" evidence="4">
    <location>
        <begin position="69"/>
        <end position="87"/>
    </location>
</feature>
<organism evidence="6">
    <name type="scientific">Spongospora subterranea</name>
    <dbReference type="NCBI Taxonomy" id="70186"/>
    <lineage>
        <taxon>Eukaryota</taxon>
        <taxon>Sar</taxon>
        <taxon>Rhizaria</taxon>
        <taxon>Endomyxa</taxon>
        <taxon>Phytomyxea</taxon>
        <taxon>Plasmodiophorida</taxon>
        <taxon>Plasmodiophoridae</taxon>
        <taxon>Spongospora</taxon>
    </lineage>
</organism>
<protein>
    <recommendedName>
        <fullName evidence="5">SHSP domain-containing protein</fullName>
    </recommendedName>
</protein>
<dbReference type="CDD" id="cd06464">
    <property type="entry name" value="ACD_sHsps-like"/>
    <property type="match status" value="1"/>
</dbReference>
<dbReference type="EMBL" id="HACM01008046">
    <property type="protein sequence ID" value="CRZ08488.1"/>
    <property type="molecule type" value="Transcribed_RNA"/>
</dbReference>
<evidence type="ECO:0000256" key="4">
    <source>
        <dbReference type="SAM" id="MobiDB-lite"/>
    </source>
</evidence>
<evidence type="ECO:0000313" key="6">
    <source>
        <dbReference type="EMBL" id="CRZ08488.1"/>
    </source>
</evidence>
<feature type="region of interest" description="Disordered" evidence="4">
    <location>
        <begin position="69"/>
        <end position="88"/>
    </location>
</feature>
<keyword evidence="1" id="KW-0346">Stress response</keyword>
<dbReference type="PROSITE" id="PS01031">
    <property type="entry name" value="SHSP"/>
    <property type="match status" value="1"/>
</dbReference>
<feature type="domain" description="SHSP" evidence="5">
    <location>
        <begin position="21"/>
        <end position="136"/>
    </location>
</feature>
<proteinExistence type="inferred from homology"/>
<dbReference type="InterPro" id="IPR008978">
    <property type="entry name" value="HSP20-like_chaperone"/>
</dbReference>
<reference evidence="6" key="1">
    <citation type="submission" date="2015-04" db="EMBL/GenBank/DDBJ databases">
        <title>The genome sequence of the plant pathogenic Rhizarian Plasmodiophora brassicae reveals insights in its biotrophic life cycle and the origin of chitin synthesis.</title>
        <authorList>
            <person name="Schwelm A."/>
            <person name="Fogelqvist J."/>
            <person name="Knaust A."/>
            <person name="Julke S."/>
            <person name="Lilja T."/>
            <person name="Dhandapani V."/>
            <person name="Bonilla-Rosso G."/>
            <person name="Karlsson M."/>
            <person name="Shevchenko A."/>
            <person name="Choi S.R."/>
            <person name="Kim H.G."/>
            <person name="Park J.Y."/>
            <person name="Lim Y.P."/>
            <person name="Ludwig-Muller J."/>
            <person name="Dixelius C."/>
        </authorList>
    </citation>
    <scope>NUCLEOTIDE SEQUENCE</scope>
    <source>
        <tissue evidence="6">Potato root galls</tissue>
    </source>
</reference>